<gene>
    <name evidence="1" type="ORF">SAMN04488500_1077</name>
</gene>
<keyword evidence="2" id="KW-1185">Reference proteome</keyword>
<dbReference type="InterPro" id="IPR036648">
    <property type="entry name" value="CN_Hdrase_a/SCN_Hdrase_g_sf"/>
</dbReference>
<dbReference type="AlphaFoldDB" id="A0A1W2BA76"/>
<dbReference type="SUPFAM" id="SSF56209">
    <property type="entry name" value="Nitrile hydratase alpha chain"/>
    <property type="match status" value="1"/>
</dbReference>
<dbReference type="GO" id="GO:0046914">
    <property type="term" value="F:transition metal ion binding"/>
    <property type="evidence" value="ECO:0007669"/>
    <property type="project" value="InterPro"/>
</dbReference>
<dbReference type="OrthoDB" id="1809698at2"/>
<dbReference type="InterPro" id="IPR022513">
    <property type="entry name" value="TOMM_pelo"/>
</dbReference>
<organism evidence="1 2">
    <name type="scientific">Sporomusa malonica</name>
    <dbReference type="NCBI Taxonomy" id="112901"/>
    <lineage>
        <taxon>Bacteria</taxon>
        <taxon>Bacillati</taxon>
        <taxon>Bacillota</taxon>
        <taxon>Negativicutes</taxon>
        <taxon>Selenomonadales</taxon>
        <taxon>Sporomusaceae</taxon>
        <taxon>Sporomusa</taxon>
    </lineage>
</organism>
<accession>A0A1W2BA76</accession>
<dbReference type="STRING" id="112901.SAMN04488500_1077"/>
<evidence type="ECO:0000313" key="2">
    <source>
        <dbReference type="Proteomes" id="UP000192738"/>
    </source>
</evidence>
<dbReference type="Proteomes" id="UP000192738">
    <property type="component" value="Unassembled WGS sequence"/>
</dbReference>
<sequence>MNEQKKPTWKEFEAQIIAKALKDETFRRELIQNPKKVLQQEIDKESGVKLPADLEVKIVEQPATTLIIVLPSVPVGTLSDSELDQIAGGGGAASCDNGLAKSLPGCSFCW</sequence>
<proteinExistence type="predicted"/>
<dbReference type="EMBL" id="FWXI01000007">
    <property type="protein sequence ID" value="SMC69826.1"/>
    <property type="molecule type" value="Genomic_DNA"/>
</dbReference>
<dbReference type="RefSeq" id="WP_084575527.1">
    <property type="nucleotide sequence ID" value="NZ_CP155572.1"/>
</dbReference>
<dbReference type="GO" id="GO:0003824">
    <property type="term" value="F:catalytic activity"/>
    <property type="evidence" value="ECO:0007669"/>
    <property type="project" value="InterPro"/>
</dbReference>
<dbReference type="NCBIfam" id="TIGR03793">
    <property type="entry name" value="leader_NHLP"/>
    <property type="match status" value="1"/>
</dbReference>
<protein>
    <submittedName>
        <fullName evidence="1">NHLP leader peptide domain-containing protein</fullName>
    </submittedName>
</protein>
<name>A0A1W2BA76_9FIRM</name>
<dbReference type="Gene3D" id="3.90.330.10">
    <property type="entry name" value="Nitrile hydratase alpha /Thiocyanate hydrolase gamma"/>
    <property type="match status" value="1"/>
</dbReference>
<evidence type="ECO:0000313" key="1">
    <source>
        <dbReference type="EMBL" id="SMC69826.1"/>
    </source>
</evidence>
<reference evidence="1 2" key="1">
    <citation type="submission" date="2017-04" db="EMBL/GenBank/DDBJ databases">
        <authorList>
            <person name="Afonso C.L."/>
            <person name="Miller P.J."/>
            <person name="Scott M.A."/>
            <person name="Spackman E."/>
            <person name="Goraichik I."/>
            <person name="Dimitrov K.M."/>
            <person name="Suarez D.L."/>
            <person name="Swayne D.E."/>
        </authorList>
    </citation>
    <scope>NUCLEOTIDE SEQUENCE [LARGE SCALE GENOMIC DNA]</scope>
    <source>
        <strain evidence="1 2">DSM 5090</strain>
    </source>
</reference>